<sequence length="300" mass="34165">MSGYYYGWKSFDEYEDRAEKPRRFGVTEMRSPHYTLSSSHNVLEDIFESMGQFVDGLKFSGGSHSLMPKPFIEEVVKRAHQHDVYVSTGDWAEHLIRNGPSAFKEYVEVGFDTIELNVGSLEIPEETLLRYVRLVKSAGLKAKPKFAVMFNKSDIPSDRDRAFGAYVARAPRSTDKLFLASKPEIEVGVEYVEDVDLLIRRAERCLEAGADMIMIDSDDVCKHADSLRADIIAKVIGRLGLEKTMFEATNPRTSEWFIRRYGPKVNLFVDHSQVMDLECLRGRNLGKSHRSVLSSSYFLL</sequence>
<gene>
    <name evidence="1" type="ORF">KPL71_005581</name>
</gene>
<reference evidence="2" key="1">
    <citation type="journal article" date="2023" name="Hortic. Res.">
        <title>A chromosome-level phased genome enabling allele-level studies in sweet orange: a case study on citrus Huanglongbing tolerance.</title>
        <authorList>
            <person name="Wu B."/>
            <person name="Yu Q."/>
            <person name="Deng Z."/>
            <person name="Duan Y."/>
            <person name="Luo F."/>
            <person name="Gmitter F. Jr."/>
        </authorList>
    </citation>
    <scope>NUCLEOTIDE SEQUENCE [LARGE SCALE GENOMIC DNA]</scope>
    <source>
        <strain evidence="2">cv. Valencia</strain>
    </source>
</reference>
<proteinExistence type="predicted"/>
<comment type="caution">
    <text evidence="1">The sequence shown here is derived from an EMBL/GenBank/DDBJ whole genome shotgun (WGS) entry which is preliminary data.</text>
</comment>
<organism evidence="1 2">
    <name type="scientific">Citrus sinensis</name>
    <name type="common">Sweet orange</name>
    <name type="synonym">Citrus aurantium var. sinensis</name>
    <dbReference type="NCBI Taxonomy" id="2711"/>
    <lineage>
        <taxon>Eukaryota</taxon>
        <taxon>Viridiplantae</taxon>
        <taxon>Streptophyta</taxon>
        <taxon>Embryophyta</taxon>
        <taxon>Tracheophyta</taxon>
        <taxon>Spermatophyta</taxon>
        <taxon>Magnoliopsida</taxon>
        <taxon>eudicotyledons</taxon>
        <taxon>Gunneridae</taxon>
        <taxon>Pentapetalae</taxon>
        <taxon>rosids</taxon>
        <taxon>malvids</taxon>
        <taxon>Sapindales</taxon>
        <taxon>Rutaceae</taxon>
        <taxon>Aurantioideae</taxon>
        <taxon>Citrus</taxon>
    </lineage>
</organism>
<protein>
    <submittedName>
        <fullName evidence="1">Protein HEAT-STRESS-ASSOCIATED 32</fullName>
    </submittedName>
</protein>
<accession>A0ACB8NEL1</accession>
<name>A0ACB8NEL1_CITSI</name>
<evidence type="ECO:0000313" key="2">
    <source>
        <dbReference type="Proteomes" id="UP000829398"/>
    </source>
</evidence>
<evidence type="ECO:0000313" key="1">
    <source>
        <dbReference type="EMBL" id="KAH9796578.1"/>
    </source>
</evidence>
<keyword evidence="2" id="KW-1185">Reference proteome</keyword>
<dbReference type="Proteomes" id="UP000829398">
    <property type="component" value="Chromosome 2"/>
</dbReference>
<dbReference type="EMBL" id="CM039171">
    <property type="protein sequence ID" value="KAH9796578.1"/>
    <property type="molecule type" value="Genomic_DNA"/>
</dbReference>